<sequence length="42" mass="4286">MLAIATIAAASVLLRRSQPVEVTAGDQTDDLKGVEGLYAAGL</sequence>
<protein>
    <submittedName>
        <fullName evidence="1">Uncharacterized protein</fullName>
    </submittedName>
</protein>
<accession>A0A0F8YHG0</accession>
<comment type="caution">
    <text evidence="1">The sequence shown here is derived from an EMBL/GenBank/DDBJ whole genome shotgun (WGS) entry which is preliminary data.</text>
</comment>
<name>A0A0F8YHG0_9ZZZZ</name>
<gene>
    <name evidence="1" type="ORF">LCGC14_3092760</name>
</gene>
<evidence type="ECO:0000313" key="1">
    <source>
        <dbReference type="EMBL" id="KKK53639.1"/>
    </source>
</evidence>
<proteinExistence type="predicted"/>
<dbReference type="AlphaFoldDB" id="A0A0F8YHG0"/>
<reference evidence="1" key="1">
    <citation type="journal article" date="2015" name="Nature">
        <title>Complex archaea that bridge the gap between prokaryotes and eukaryotes.</title>
        <authorList>
            <person name="Spang A."/>
            <person name="Saw J.H."/>
            <person name="Jorgensen S.L."/>
            <person name="Zaremba-Niedzwiedzka K."/>
            <person name="Martijn J."/>
            <person name="Lind A.E."/>
            <person name="van Eijk R."/>
            <person name="Schleper C."/>
            <person name="Guy L."/>
            <person name="Ettema T.J."/>
        </authorList>
    </citation>
    <scope>NUCLEOTIDE SEQUENCE</scope>
</reference>
<dbReference type="EMBL" id="LAZR01066399">
    <property type="protein sequence ID" value="KKK53639.1"/>
    <property type="molecule type" value="Genomic_DNA"/>
</dbReference>
<organism evidence="1">
    <name type="scientific">marine sediment metagenome</name>
    <dbReference type="NCBI Taxonomy" id="412755"/>
    <lineage>
        <taxon>unclassified sequences</taxon>
        <taxon>metagenomes</taxon>
        <taxon>ecological metagenomes</taxon>
    </lineage>
</organism>